<proteinExistence type="predicted"/>
<sequence length="140" mass="15390">MEEVGRVVEVHGDLAGVEFTAKEACATCGARVICHHGVGDSVFVNASNEKGAKVGDLVRVQVDPKRSLLTGVLLFVVPIVVFIFGFLIMKTTTRAEVYGILGGILSLVAYFFVLRRLERWVARRGSFRPIVREIIESKDV</sequence>
<dbReference type="EMBL" id="LIZT01000008">
    <property type="protein sequence ID" value="KPJ51006.1"/>
    <property type="molecule type" value="Genomic_DNA"/>
</dbReference>
<evidence type="ECO:0000313" key="3">
    <source>
        <dbReference type="Proteomes" id="UP000051124"/>
    </source>
</evidence>
<dbReference type="InterPro" id="IPR007359">
    <property type="entry name" value="SigmaE_reg_RseC_MucC"/>
</dbReference>
<dbReference type="Proteomes" id="UP000051124">
    <property type="component" value="Unassembled WGS sequence"/>
</dbReference>
<keyword evidence="1" id="KW-0472">Membrane</keyword>
<comment type="caution">
    <text evidence="2">The sequence shown here is derived from an EMBL/GenBank/DDBJ whole genome shotgun (WGS) entry which is preliminary data.</text>
</comment>
<reference evidence="2 3" key="1">
    <citation type="journal article" date="2015" name="Microbiome">
        <title>Genomic resolution of linkages in carbon, nitrogen, and sulfur cycling among widespread estuary sediment bacteria.</title>
        <authorList>
            <person name="Baker B.J."/>
            <person name="Lazar C.S."/>
            <person name="Teske A.P."/>
            <person name="Dick G.J."/>
        </authorList>
    </citation>
    <scope>NUCLEOTIDE SEQUENCE [LARGE SCALE GENOMIC DNA]</scope>
    <source>
        <strain evidence="2">DG_26</strain>
    </source>
</reference>
<feature type="transmembrane region" description="Helical" evidence="1">
    <location>
        <begin position="68"/>
        <end position="89"/>
    </location>
</feature>
<name>A0A0S7WLE7_UNCT6</name>
<keyword evidence="1" id="KW-0812">Transmembrane</keyword>
<dbReference type="AlphaFoldDB" id="A0A0S7WLE7"/>
<dbReference type="PANTHER" id="PTHR35867:SF1">
    <property type="entry name" value="PROTEIN RSEC"/>
    <property type="match status" value="1"/>
</dbReference>
<evidence type="ECO:0000256" key="1">
    <source>
        <dbReference type="SAM" id="Phobius"/>
    </source>
</evidence>
<dbReference type="Pfam" id="PF04246">
    <property type="entry name" value="RseC_MucC"/>
    <property type="match status" value="1"/>
</dbReference>
<feature type="transmembrane region" description="Helical" evidence="1">
    <location>
        <begin position="95"/>
        <end position="114"/>
    </location>
</feature>
<evidence type="ECO:0000313" key="2">
    <source>
        <dbReference type="EMBL" id="KPJ51006.1"/>
    </source>
</evidence>
<accession>A0A0S7WLE7</accession>
<gene>
    <name evidence="2" type="ORF">AMJ40_01260</name>
</gene>
<organism evidence="2 3">
    <name type="scientific">candidate division TA06 bacterium DG_26</name>
    <dbReference type="NCBI Taxonomy" id="1703771"/>
    <lineage>
        <taxon>Bacteria</taxon>
        <taxon>Bacteria division TA06</taxon>
    </lineage>
</organism>
<dbReference type="PANTHER" id="PTHR35867">
    <property type="entry name" value="PROTEIN RSEC"/>
    <property type="match status" value="1"/>
</dbReference>
<protein>
    <submittedName>
        <fullName evidence="2">Uncharacterized protein</fullName>
    </submittedName>
</protein>
<keyword evidence="1" id="KW-1133">Transmembrane helix</keyword>